<accession>A0A4Z1CIG7</accession>
<dbReference type="InterPro" id="IPR050964">
    <property type="entry name" value="Striated_Muscle_Regulatory"/>
</dbReference>
<dbReference type="PANTHER" id="PTHR13817">
    <property type="entry name" value="TITIN"/>
    <property type="match status" value="1"/>
</dbReference>
<keyword evidence="2" id="KW-0378">Hydrolase</keyword>
<keyword evidence="5" id="KW-0732">Signal</keyword>
<keyword evidence="3" id="KW-0119">Carbohydrate metabolism</keyword>
<dbReference type="RefSeq" id="WP_135840730.1">
    <property type="nucleotide sequence ID" value="NZ_SRRO01000001.1"/>
</dbReference>
<reference evidence="7 8" key="1">
    <citation type="submission" date="2019-04" db="EMBL/GenBank/DDBJ databases">
        <title>Three New Species of Nocardioides, Nocardioides euryhalodurans sp. nov., Nocardioides seonyuensis sp. nov. and Nocardioides eburneoflavus sp. nov. Isolated from Soil.</title>
        <authorList>
            <person name="Roh S.G."/>
            <person name="Lee C."/>
            <person name="Kim M.-K."/>
            <person name="Kim S.B."/>
        </authorList>
    </citation>
    <scope>NUCLEOTIDE SEQUENCE [LARGE SCALE GENOMIC DNA]</scope>
    <source>
        <strain evidence="7 8">MMS17-SY213</strain>
    </source>
</reference>
<dbReference type="CDD" id="cd00063">
    <property type="entry name" value="FN3"/>
    <property type="match status" value="1"/>
</dbReference>
<keyword evidence="3" id="KW-0624">Polysaccharide degradation</keyword>
<dbReference type="GO" id="GO:0000272">
    <property type="term" value="P:polysaccharide catabolic process"/>
    <property type="evidence" value="ECO:0007669"/>
    <property type="project" value="UniProtKB-KW"/>
</dbReference>
<dbReference type="PANTHER" id="PTHR13817:SF151">
    <property type="entry name" value="TITIN"/>
    <property type="match status" value="1"/>
</dbReference>
<dbReference type="OrthoDB" id="3696308at2"/>
<keyword evidence="1" id="KW-0677">Repeat</keyword>
<keyword evidence="2" id="KW-0326">Glycosidase</keyword>
<dbReference type="InterPro" id="IPR003961">
    <property type="entry name" value="FN3_dom"/>
</dbReference>
<dbReference type="InterPro" id="IPR036116">
    <property type="entry name" value="FN3_sf"/>
</dbReference>
<evidence type="ECO:0000313" key="8">
    <source>
        <dbReference type="Proteomes" id="UP000297496"/>
    </source>
</evidence>
<comment type="caution">
    <text evidence="7">The sequence shown here is derived from an EMBL/GenBank/DDBJ whole genome shotgun (WGS) entry which is preliminary data.</text>
</comment>
<organism evidence="7 8">
    <name type="scientific">Nocardioides eburneiflavus</name>
    <dbReference type="NCBI Taxonomy" id="2518372"/>
    <lineage>
        <taxon>Bacteria</taxon>
        <taxon>Bacillati</taxon>
        <taxon>Actinomycetota</taxon>
        <taxon>Actinomycetes</taxon>
        <taxon>Propionibacteriales</taxon>
        <taxon>Nocardioidaceae</taxon>
        <taxon>Nocardioides</taxon>
    </lineage>
</organism>
<name>A0A4Z1CIG7_9ACTN</name>
<evidence type="ECO:0000259" key="6">
    <source>
        <dbReference type="PROSITE" id="PS50853"/>
    </source>
</evidence>
<feature type="compositionally biased region" description="Low complexity" evidence="4">
    <location>
        <begin position="251"/>
        <end position="267"/>
    </location>
</feature>
<dbReference type="Pfam" id="PF00041">
    <property type="entry name" value="fn3"/>
    <property type="match status" value="1"/>
</dbReference>
<dbReference type="Proteomes" id="UP000297496">
    <property type="component" value="Unassembled WGS sequence"/>
</dbReference>
<evidence type="ECO:0000313" key="7">
    <source>
        <dbReference type="EMBL" id="TGN66248.1"/>
    </source>
</evidence>
<evidence type="ECO:0000256" key="2">
    <source>
        <dbReference type="ARBA" id="ARBA00023295"/>
    </source>
</evidence>
<dbReference type="GO" id="GO:0016798">
    <property type="term" value="F:hydrolase activity, acting on glycosyl bonds"/>
    <property type="evidence" value="ECO:0007669"/>
    <property type="project" value="UniProtKB-KW"/>
</dbReference>
<dbReference type="AlphaFoldDB" id="A0A4Z1CIG7"/>
<evidence type="ECO:0000256" key="4">
    <source>
        <dbReference type="SAM" id="MobiDB-lite"/>
    </source>
</evidence>
<protein>
    <recommendedName>
        <fullName evidence="6">Fibronectin type-III domain-containing protein</fullName>
    </recommendedName>
</protein>
<proteinExistence type="predicted"/>
<evidence type="ECO:0000256" key="5">
    <source>
        <dbReference type="SAM" id="SignalP"/>
    </source>
</evidence>
<dbReference type="Gene3D" id="2.60.40.10">
    <property type="entry name" value="Immunoglobulins"/>
    <property type="match status" value="3"/>
</dbReference>
<dbReference type="PROSITE" id="PS50853">
    <property type="entry name" value="FN3"/>
    <property type="match status" value="1"/>
</dbReference>
<evidence type="ECO:0000256" key="3">
    <source>
        <dbReference type="ARBA" id="ARBA00023326"/>
    </source>
</evidence>
<sequence length="360" mass="37528">MGRWQAAVRPALAAALAVALVVVARAGAPAHAEDTGSLTGTVFFDTDGDGVRDTGEPPLDGDDQAQVGVCADHASLPAPEGHRCTWADGTWTLTGLAAGSWTVTIRIGSYQGWTQTAGGHVVQVDAGSTTPVPELGTVAPVGSVAGVVWNDHDGDGVREPGEPGIAGARVYANDGAEGGFTYTSDAAGGYRIPYVVADRDVLVRIDRVPGDLPSTAPPGASVRLQVDFAATTTQDFGFDGEAPPALPPASPTSAPTTSAPTTPATTTVPSNPRRVRVRAVRDGVRVRWRPPSRTGRSPVTGYEVRVARHPRAAGRTIRSDRERLVVTGLEAGRRHWFRVRAVNAVGHGEWSARRAVRPGA</sequence>
<dbReference type="SMART" id="SM00060">
    <property type="entry name" value="FN3"/>
    <property type="match status" value="1"/>
</dbReference>
<keyword evidence="8" id="KW-1185">Reference proteome</keyword>
<evidence type="ECO:0000256" key="1">
    <source>
        <dbReference type="ARBA" id="ARBA00022737"/>
    </source>
</evidence>
<dbReference type="SUPFAM" id="SSF117074">
    <property type="entry name" value="Hypothetical protein PA1324"/>
    <property type="match status" value="2"/>
</dbReference>
<gene>
    <name evidence="7" type="ORF">EXE59_21530</name>
</gene>
<feature type="signal peptide" evidence="5">
    <location>
        <begin position="1"/>
        <end position="32"/>
    </location>
</feature>
<dbReference type="PRINTS" id="PR00014">
    <property type="entry name" value="FNTYPEIII"/>
</dbReference>
<dbReference type="InterPro" id="IPR013783">
    <property type="entry name" value="Ig-like_fold"/>
</dbReference>
<feature type="region of interest" description="Disordered" evidence="4">
    <location>
        <begin position="235"/>
        <end position="271"/>
    </location>
</feature>
<dbReference type="SUPFAM" id="SSF49265">
    <property type="entry name" value="Fibronectin type III"/>
    <property type="match status" value="1"/>
</dbReference>
<feature type="chain" id="PRO_5021272374" description="Fibronectin type-III domain-containing protein" evidence="5">
    <location>
        <begin position="33"/>
        <end position="360"/>
    </location>
</feature>
<dbReference type="EMBL" id="SRRO01000001">
    <property type="protein sequence ID" value="TGN66248.1"/>
    <property type="molecule type" value="Genomic_DNA"/>
</dbReference>
<feature type="domain" description="Fibronectin type-III" evidence="6">
    <location>
        <begin position="268"/>
        <end position="360"/>
    </location>
</feature>